<dbReference type="InterPro" id="IPR052337">
    <property type="entry name" value="SAT4-like"/>
</dbReference>
<name>A0A366RFM4_9HYPO</name>
<evidence type="ECO:0000259" key="8">
    <source>
        <dbReference type="Pfam" id="PF20684"/>
    </source>
</evidence>
<comment type="subcellular location">
    <subcellularLocation>
        <location evidence="1">Membrane</location>
        <topology evidence="1">Multi-pass membrane protein</topology>
    </subcellularLocation>
</comment>
<dbReference type="RefSeq" id="XP_031014675.1">
    <property type="nucleotide sequence ID" value="XM_031161274.1"/>
</dbReference>
<feature type="transmembrane region" description="Helical" evidence="7">
    <location>
        <begin position="70"/>
        <end position="92"/>
    </location>
</feature>
<accession>A0A366RFM4</accession>
<feature type="transmembrane region" description="Helical" evidence="7">
    <location>
        <begin position="153"/>
        <end position="175"/>
    </location>
</feature>
<keyword evidence="3 7" id="KW-1133">Transmembrane helix</keyword>
<comment type="caution">
    <text evidence="9">The sequence shown here is derived from an EMBL/GenBank/DDBJ whole genome shotgun (WGS) entry which is preliminary data.</text>
</comment>
<evidence type="ECO:0000256" key="4">
    <source>
        <dbReference type="ARBA" id="ARBA00023136"/>
    </source>
</evidence>
<keyword evidence="4 7" id="KW-0472">Membrane</keyword>
<evidence type="ECO:0000256" key="2">
    <source>
        <dbReference type="ARBA" id="ARBA00022692"/>
    </source>
</evidence>
<evidence type="ECO:0000313" key="10">
    <source>
        <dbReference type="Proteomes" id="UP000253153"/>
    </source>
</evidence>
<dbReference type="GO" id="GO:0016020">
    <property type="term" value="C:membrane"/>
    <property type="evidence" value="ECO:0007669"/>
    <property type="project" value="UniProtKB-SubCell"/>
</dbReference>
<dbReference type="AlphaFoldDB" id="A0A366RFM4"/>
<feature type="transmembrane region" description="Helical" evidence="7">
    <location>
        <begin position="187"/>
        <end position="209"/>
    </location>
</feature>
<proteinExistence type="inferred from homology"/>
<dbReference type="PANTHER" id="PTHR33048">
    <property type="entry name" value="PTH11-LIKE INTEGRAL MEMBRANE PROTEIN (AFU_ORTHOLOGUE AFUA_5G11245)"/>
    <property type="match status" value="1"/>
</dbReference>
<evidence type="ECO:0000256" key="7">
    <source>
        <dbReference type="SAM" id="Phobius"/>
    </source>
</evidence>
<evidence type="ECO:0000256" key="5">
    <source>
        <dbReference type="ARBA" id="ARBA00038359"/>
    </source>
</evidence>
<reference evidence="9 10" key="1">
    <citation type="submission" date="2018-06" db="EMBL/GenBank/DDBJ databases">
        <title>Fusarium incarnatum-equiseti species complex species 28.</title>
        <authorList>
            <person name="Gardiner D.M."/>
        </authorList>
    </citation>
    <scope>NUCLEOTIDE SEQUENCE [LARGE SCALE GENOMIC DNA]</scope>
    <source>
        <strain evidence="9 10">FIESC_28</strain>
    </source>
</reference>
<dbReference type="OrthoDB" id="2988756at2759"/>
<dbReference type="PANTHER" id="PTHR33048:SF105">
    <property type="match status" value="1"/>
</dbReference>
<feature type="transmembrane region" description="Helical" evidence="7">
    <location>
        <begin position="229"/>
        <end position="249"/>
    </location>
</feature>
<evidence type="ECO:0000256" key="6">
    <source>
        <dbReference type="SAM" id="MobiDB-lite"/>
    </source>
</evidence>
<comment type="similarity">
    <text evidence="5">Belongs to the SAT4 family.</text>
</comment>
<feature type="region of interest" description="Disordered" evidence="6">
    <location>
        <begin position="272"/>
        <end position="304"/>
    </location>
</feature>
<dbReference type="EMBL" id="QKXC01000149">
    <property type="protein sequence ID" value="RBR15931.1"/>
    <property type="molecule type" value="Genomic_DNA"/>
</dbReference>
<gene>
    <name evidence="9" type="ORF">FIESC28_07133</name>
</gene>
<dbReference type="Proteomes" id="UP000253153">
    <property type="component" value="Unassembled WGS sequence"/>
</dbReference>
<dbReference type="GeneID" id="41996570"/>
<feature type="domain" description="Rhodopsin" evidence="8">
    <location>
        <begin position="72"/>
        <end position="246"/>
    </location>
</feature>
<dbReference type="Pfam" id="PF20684">
    <property type="entry name" value="Fung_rhodopsin"/>
    <property type="match status" value="1"/>
</dbReference>
<evidence type="ECO:0000313" key="9">
    <source>
        <dbReference type="EMBL" id="RBR15931.1"/>
    </source>
</evidence>
<evidence type="ECO:0000256" key="1">
    <source>
        <dbReference type="ARBA" id="ARBA00004141"/>
    </source>
</evidence>
<evidence type="ECO:0000256" key="3">
    <source>
        <dbReference type="ARBA" id="ARBA00022989"/>
    </source>
</evidence>
<protein>
    <recommendedName>
        <fullName evidence="8">Rhodopsin domain-containing protein</fullName>
    </recommendedName>
</protein>
<keyword evidence="2 7" id="KW-0812">Transmembrane</keyword>
<dbReference type="InterPro" id="IPR049326">
    <property type="entry name" value="Rhodopsin_dom_fungi"/>
</dbReference>
<feature type="transmembrane region" description="Helical" evidence="7">
    <location>
        <begin position="104"/>
        <end position="126"/>
    </location>
</feature>
<organism evidence="9 10">
    <name type="scientific">Fusarium coffeatum</name>
    <dbReference type="NCBI Taxonomy" id="231269"/>
    <lineage>
        <taxon>Eukaryota</taxon>
        <taxon>Fungi</taxon>
        <taxon>Dikarya</taxon>
        <taxon>Ascomycota</taxon>
        <taxon>Pezizomycotina</taxon>
        <taxon>Sordariomycetes</taxon>
        <taxon>Hypocreomycetidae</taxon>
        <taxon>Hypocreales</taxon>
        <taxon>Nectriaceae</taxon>
        <taxon>Fusarium</taxon>
        <taxon>Fusarium incarnatum-equiseti species complex</taxon>
    </lineage>
</organism>
<keyword evidence="10" id="KW-1185">Reference proteome</keyword>
<sequence>MKIMDNAIAGAYANPSCYEIFYTVQTTLAYNIGILAHGLANNGMTDAERAALSPSDPEYNFRVVGSKIQVAGWTIYSALIWSLKLSMLYFYTRLTNGLGRPYRIRIYIGFGLVIGTFVATIIAVFAGCQPFSKYWQISPDPGNSCQAAISKPIVWASFASNVSTDIYLIAIPLPMLWGSSLKTIKKIASSIVLGSGIFVLVCATLKSVFVLVDPVNGAQLAGTWGTREAFVAVMTTNLPILFPLFRVWLTPVFGSILRSSDKASYQYPSHFQTIGGGGGRSGKSQNPSRRGPPTANPISGNMSFNGSEERIVRAEAHGMTNLDPEGHRNNQKGIVVSNVVEIVHEDKKGGGSRDGRNSESSW</sequence>